<dbReference type="AlphaFoldDB" id="A0A0F9LSC8"/>
<evidence type="ECO:0000259" key="2">
    <source>
        <dbReference type="PROSITE" id="PS50801"/>
    </source>
</evidence>
<dbReference type="InterPro" id="IPR002645">
    <property type="entry name" value="STAS_dom"/>
</dbReference>
<dbReference type="PROSITE" id="PS50801">
    <property type="entry name" value="STAS"/>
    <property type="match status" value="1"/>
</dbReference>
<protein>
    <recommendedName>
        <fullName evidence="2">STAS domain-containing protein</fullName>
    </recommendedName>
</protein>
<organism evidence="3">
    <name type="scientific">marine sediment metagenome</name>
    <dbReference type="NCBI Taxonomy" id="412755"/>
    <lineage>
        <taxon>unclassified sequences</taxon>
        <taxon>metagenomes</taxon>
        <taxon>ecological metagenomes</taxon>
    </lineage>
</organism>
<reference evidence="3" key="1">
    <citation type="journal article" date="2015" name="Nature">
        <title>Complex archaea that bridge the gap between prokaryotes and eukaryotes.</title>
        <authorList>
            <person name="Spang A."/>
            <person name="Saw J.H."/>
            <person name="Jorgensen S.L."/>
            <person name="Zaremba-Niedzwiedzka K."/>
            <person name="Martijn J."/>
            <person name="Lind A.E."/>
            <person name="van Eijk R."/>
            <person name="Schleper C."/>
            <person name="Guy L."/>
            <person name="Ettema T.J."/>
        </authorList>
    </citation>
    <scope>NUCLEOTIDE SEQUENCE</scope>
</reference>
<dbReference type="Gene3D" id="3.30.750.24">
    <property type="entry name" value="STAS domain"/>
    <property type="match status" value="1"/>
</dbReference>
<comment type="similarity">
    <text evidence="1">Belongs to the anti-sigma-factor antagonist family.</text>
</comment>
<gene>
    <name evidence="3" type="ORF">LCGC14_1243250</name>
</gene>
<dbReference type="PANTHER" id="PTHR33495">
    <property type="entry name" value="ANTI-SIGMA FACTOR ANTAGONIST TM_1081-RELATED-RELATED"/>
    <property type="match status" value="1"/>
</dbReference>
<dbReference type="NCBIfam" id="TIGR00377">
    <property type="entry name" value="ant_ant_sig"/>
    <property type="match status" value="1"/>
</dbReference>
<proteinExistence type="inferred from homology"/>
<dbReference type="InterPro" id="IPR036513">
    <property type="entry name" value="STAS_dom_sf"/>
</dbReference>
<comment type="caution">
    <text evidence="3">The sequence shown here is derived from an EMBL/GenBank/DDBJ whole genome shotgun (WGS) entry which is preliminary data.</text>
</comment>
<feature type="domain" description="STAS" evidence="2">
    <location>
        <begin position="17"/>
        <end position="110"/>
    </location>
</feature>
<accession>A0A0F9LSC8</accession>
<sequence length="113" mass="12252">MELLARTEGPLQLVSVVDDRIDAAVALVFKDNMRRLTGDGTGSVILDLQKVTFIDSSGLGAIIAIMKNLAPDRQLLLAGLTGPVARVFRLTRMDRVFSIYPSLDAAIADRRIA</sequence>
<dbReference type="InterPro" id="IPR003658">
    <property type="entry name" value="Anti-sigma_ant"/>
</dbReference>
<dbReference type="GO" id="GO:0043856">
    <property type="term" value="F:anti-sigma factor antagonist activity"/>
    <property type="evidence" value="ECO:0007669"/>
    <property type="project" value="InterPro"/>
</dbReference>
<dbReference type="SUPFAM" id="SSF52091">
    <property type="entry name" value="SpoIIaa-like"/>
    <property type="match status" value="1"/>
</dbReference>
<evidence type="ECO:0000256" key="1">
    <source>
        <dbReference type="ARBA" id="ARBA00009013"/>
    </source>
</evidence>
<dbReference type="CDD" id="cd07043">
    <property type="entry name" value="STAS_anti-anti-sigma_factors"/>
    <property type="match status" value="1"/>
</dbReference>
<evidence type="ECO:0000313" key="3">
    <source>
        <dbReference type="EMBL" id="KKM89981.1"/>
    </source>
</evidence>
<dbReference type="PANTHER" id="PTHR33495:SF2">
    <property type="entry name" value="ANTI-SIGMA FACTOR ANTAGONIST TM_1081-RELATED"/>
    <property type="match status" value="1"/>
</dbReference>
<dbReference type="EMBL" id="LAZR01006737">
    <property type="protein sequence ID" value="KKM89981.1"/>
    <property type="molecule type" value="Genomic_DNA"/>
</dbReference>
<dbReference type="Pfam" id="PF01740">
    <property type="entry name" value="STAS"/>
    <property type="match status" value="1"/>
</dbReference>
<name>A0A0F9LSC8_9ZZZZ</name>